<proteinExistence type="predicted"/>
<evidence type="ECO:0000313" key="2">
    <source>
        <dbReference type="EMBL" id="KGQ59713.1"/>
    </source>
</evidence>
<evidence type="ECO:0000313" key="3">
    <source>
        <dbReference type="Proteomes" id="UP000030554"/>
    </source>
</evidence>
<evidence type="ECO:0008006" key="4">
    <source>
        <dbReference type="Google" id="ProtNLM"/>
    </source>
</evidence>
<dbReference type="AlphaFoldDB" id="A0A0A2ZRM8"/>
<feature type="region of interest" description="Disordered" evidence="1">
    <location>
        <begin position="1"/>
        <end position="28"/>
    </location>
</feature>
<organism evidence="2 3">
    <name type="scientific">Gallibacterium anatis 4895</name>
    <dbReference type="NCBI Taxonomy" id="1396510"/>
    <lineage>
        <taxon>Bacteria</taxon>
        <taxon>Pseudomonadati</taxon>
        <taxon>Pseudomonadota</taxon>
        <taxon>Gammaproteobacteria</taxon>
        <taxon>Pasteurellales</taxon>
        <taxon>Pasteurellaceae</taxon>
        <taxon>Gallibacterium</taxon>
    </lineage>
</organism>
<feature type="compositionally biased region" description="Basic and acidic residues" evidence="1">
    <location>
        <begin position="1"/>
        <end position="22"/>
    </location>
</feature>
<comment type="caution">
    <text evidence="2">The sequence shown here is derived from an EMBL/GenBank/DDBJ whole genome shotgun (WGS) entry which is preliminary data.</text>
</comment>
<reference evidence="2 3" key="1">
    <citation type="submission" date="2014-07" db="EMBL/GenBank/DDBJ databases">
        <title>Chaperone-usher fimbriae in a diverse selection of Gallibacterium genomes.</title>
        <authorList>
            <person name="Kudirkiene E."/>
            <person name="Bager R.J."/>
            <person name="Johnson T.J."/>
            <person name="Bojesen A.M."/>
        </authorList>
    </citation>
    <scope>NUCLEOTIDE SEQUENCE [LARGE SCALE GENOMIC DNA]</scope>
    <source>
        <strain evidence="2 3">4895</strain>
    </source>
</reference>
<evidence type="ECO:0000256" key="1">
    <source>
        <dbReference type="SAM" id="MobiDB-lite"/>
    </source>
</evidence>
<dbReference type="Proteomes" id="UP000030554">
    <property type="component" value="Unassembled WGS sequence"/>
</dbReference>
<name>A0A0A2ZRM8_9PAST</name>
<accession>A0A0A2ZRM8</accession>
<sequence>MDQIDQADKHSETLKSAQIERIRNRKPKGLSPTGFCHYCDENLPDKQALFCDADCAEDYAWFSKLKSQKIL</sequence>
<protein>
    <recommendedName>
        <fullName evidence="4">DUF2116 family Zn-ribbon domain-containing protein</fullName>
    </recommendedName>
</protein>
<dbReference type="RefSeq" id="WP_039164476.1">
    <property type="nucleotide sequence ID" value="NZ_JPJQ01000054.1"/>
</dbReference>
<gene>
    <name evidence="2" type="ORF">IO48_10805</name>
</gene>
<dbReference type="EMBL" id="JPJQ01000054">
    <property type="protein sequence ID" value="KGQ59713.1"/>
    <property type="molecule type" value="Genomic_DNA"/>
</dbReference>